<proteinExistence type="inferred from homology"/>
<keyword evidence="4" id="KW-1185">Reference proteome</keyword>
<comment type="similarity">
    <text evidence="1">Belongs to the CBP3 family.</text>
</comment>
<accession>A0A9P0KL82</accession>
<evidence type="ECO:0000259" key="2">
    <source>
        <dbReference type="Pfam" id="PF03981"/>
    </source>
</evidence>
<dbReference type="GO" id="GO:0034551">
    <property type="term" value="P:mitochondrial respiratory chain complex III assembly"/>
    <property type="evidence" value="ECO:0007669"/>
    <property type="project" value="TreeGrafter"/>
</dbReference>
<sequence length="79" mass="9075">MRPQLLELSEQLQASLIAYDEGLQSDDVGLAGALWRRLYQMGDVDIHDLEALVKYVRQQISMLDSIPNEKIFRAEVNWA</sequence>
<dbReference type="Pfam" id="PF03981">
    <property type="entry name" value="Ubiq_cyt_C_chap"/>
    <property type="match status" value="1"/>
</dbReference>
<feature type="domain" description="Ubiquinol-cytochrome c chaperone" evidence="2">
    <location>
        <begin position="5"/>
        <end position="78"/>
    </location>
</feature>
<reference evidence="3" key="1">
    <citation type="submission" date="2022-03" db="EMBL/GenBank/DDBJ databases">
        <authorList>
            <person name="Sayadi A."/>
        </authorList>
    </citation>
    <scope>NUCLEOTIDE SEQUENCE</scope>
</reference>
<dbReference type="EMBL" id="CAKOFQ010006831">
    <property type="protein sequence ID" value="CAH1975018.1"/>
    <property type="molecule type" value="Genomic_DNA"/>
</dbReference>
<evidence type="ECO:0000313" key="4">
    <source>
        <dbReference type="Proteomes" id="UP001152888"/>
    </source>
</evidence>
<dbReference type="InterPro" id="IPR021150">
    <property type="entry name" value="Ubiq_cyt_c_chap"/>
</dbReference>
<evidence type="ECO:0000313" key="3">
    <source>
        <dbReference type="EMBL" id="CAH1975018.1"/>
    </source>
</evidence>
<evidence type="ECO:0000256" key="1">
    <source>
        <dbReference type="ARBA" id="ARBA00006407"/>
    </source>
</evidence>
<protein>
    <recommendedName>
        <fullName evidence="2">Ubiquinol-cytochrome c chaperone domain-containing protein</fullName>
    </recommendedName>
</protein>
<dbReference type="PANTHER" id="PTHR12184">
    <property type="entry name" value="UBIQUINOL-CYTOCHROME C REDUCTASE COMPLEX ASSEMBLY FACTOR 1 FAMILY MEMBER"/>
    <property type="match status" value="1"/>
</dbReference>
<organism evidence="3 4">
    <name type="scientific">Acanthoscelides obtectus</name>
    <name type="common">Bean weevil</name>
    <name type="synonym">Bruchus obtectus</name>
    <dbReference type="NCBI Taxonomy" id="200917"/>
    <lineage>
        <taxon>Eukaryota</taxon>
        <taxon>Metazoa</taxon>
        <taxon>Ecdysozoa</taxon>
        <taxon>Arthropoda</taxon>
        <taxon>Hexapoda</taxon>
        <taxon>Insecta</taxon>
        <taxon>Pterygota</taxon>
        <taxon>Neoptera</taxon>
        <taxon>Endopterygota</taxon>
        <taxon>Coleoptera</taxon>
        <taxon>Polyphaga</taxon>
        <taxon>Cucujiformia</taxon>
        <taxon>Chrysomeloidea</taxon>
        <taxon>Chrysomelidae</taxon>
        <taxon>Bruchinae</taxon>
        <taxon>Bruchini</taxon>
        <taxon>Acanthoscelides</taxon>
    </lineage>
</organism>
<dbReference type="InterPro" id="IPR007129">
    <property type="entry name" value="Ubiqinol_cyt_c_chaperone_CPB3"/>
</dbReference>
<comment type="caution">
    <text evidence="3">The sequence shown here is derived from an EMBL/GenBank/DDBJ whole genome shotgun (WGS) entry which is preliminary data.</text>
</comment>
<dbReference type="Proteomes" id="UP001152888">
    <property type="component" value="Unassembled WGS sequence"/>
</dbReference>
<dbReference type="PANTHER" id="PTHR12184:SF1">
    <property type="entry name" value="UBIQUINOL-CYTOCHROME-C REDUCTASE COMPLEX ASSEMBLY FACTOR 1"/>
    <property type="match status" value="1"/>
</dbReference>
<name>A0A9P0KL82_ACAOB</name>
<dbReference type="OrthoDB" id="4007at2759"/>
<gene>
    <name evidence="3" type="ORF">ACAOBT_LOCUS11411</name>
</gene>
<dbReference type="AlphaFoldDB" id="A0A9P0KL82"/>
<dbReference type="GO" id="GO:0005739">
    <property type="term" value="C:mitochondrion"/>
    <property type="evidence" value="ECO:0007669"/>
    <property type="project" value="TreeGrafter"/>
</dbReference>